<accession>A0A7H1VIX4</accession>
<protein>
    <submittedName>
        <fullName evidence="2">Stage II sporulation protein M</fullName>
    </submittedName>
</protein>
<feature type="transmembrane region" description="Helical" evidence="1">
    <location>
        <begin position="114"/>
        <end position="132"/>
    </location>
</feature>
<keyword evidence="3" id="KW-1185">Reference proteome</keyword>
<keyword evidence="1" id="KW-1133">Transmembrane helix</keyword>
<evidence type="ECO:0000313" key="2">
    <source>
        <dbReference type="EMBL" id="QNU65336.1"/>
    </source>
</evidence>
<keyword evidence="1" id="KW-0812">Transmembrane</keyword>
<dbReference type="EMBL" id="CP061336">
    <property type="protein sequence ID" value="QNU65336.1"/>
    <property type="molecule type" value="Genomic_DNA"/>
</dbReference>
<evidence type="ECO:0000313" key="3">
    <source>
        <dbReference type="Proteomes" id="UP000306409"/>
    </source>
</evidence>
<dbReference type="Proteomes" id="UP000306409">
    <property type="component" value="Chromosome"/>
</dbReference>
<keyword evidence="1" id="KW-0472">Membrane</keyword>
<gene>
    <name evidence="2" type="primary">spoIIM</name>
    <name evidence="2" type="ORF">EHE19_010325</name>
</gene>
<dbReference type="RefSeq" id="WP_171003478.1">
    <property type="nucleotide sequence ID" value="NZ_CP061336.1"/>
</dbReference>
<dbReference type="Pfam" id="PF01944">
    <property type="entry name" value="SpoIIM"/>
    <property type="match status" value="1"/>
</dbReference>
<dbReference type="AlphaFoldDB" id="A0A7H1VIX4"/>
<feature type="transmembrane region" description="Helical" evidence="1">
    <location>
        <begin position="20"/>
        <end position="38"/>
    </location>
</feature>
<evidence type="ECO:0000256" key="1">
    <source>
        <dbReference type="SAM" id="Phobius"/>
    </source>
</evidence>
<name>A0A7H1VIX4_9FIRM</name>
<reference evidence="2 3" key="1">
    <citation type="submission" date="2020-09" db="EMBL/GenBank/DDBJ databases">
        <title>Characterization and genome sequencing of Ruminiclostridium sp. nov. MA18.</title>
        <authorList>
            <person name="Rettenmaier R."/>
            <person name="Kowollik M.-L."/>
            <person name="Liebl W."/>
            <person name="Zverlov V."/>
        </authorList>
    </citation>
    <scope>NUCLEOTIDE SEQUENCE [LARGE SCALE GENOMIC DNA]</scope>
    <source>
        <strain evidence="2 3">MA18</strain>
    </source>
</reference>
<dbReference type="InterPro" id="IPR014196">
    <property type="entry name" value="SpoIIM"/>
</dbReference>
<dbReference type="PIRSF" id="PIRSF038973">
    <property type="entry name" value="SpoIIM"/>
    <property type="match status" value="1"/>
</dbReference>
<dbReference type="InterPro" id="IPR002798">
    <property type="entry name" value="SpoIIM-like"/>
</dbReference>
<feature type="transmembrane region" description="Helical" evidence="1">
    <location>
        <begin position="82"/>
        <end position="102"/>
    </location>
</feature>
<sequence length="213" mass="23918">MIHKIGRVIQVNIKENKYTFLGLFLFYILGIILGAFAVNDLDLQQQDDMTKYLNGFLKLLNNNELNRMSLFKMSMIDNFKTIAVFWALGFTVIGIPIYYIMIGMKGFTTGFSSGVIMGVLGVKGIMVSAICFLPKEIIIIPCIIALGVNGIRLSRTIFRAWIKKANKDENIIAQKIGTYSFLTIFFSIFLFFAALFDAYISSGTLNILSRIAS</sequence>
<dbReference type="NCBIfam" id="TIGR02831">
    <property type="entry name" value="spo_II_M"/>
    <property type="match status" value="1"/>
</dbReference>
<feature type="transmembrane region" description="Helical" evidence="1">
    <location>
        <begin position="179"/>
        <end position="200"/>
    </location>
</feature>
<dbReference type="KEGG" id="rher:EHE19_010325"/>
<organism evidence="2 3">
    <name type="scientific">Ruminiclostridium herbifermentans</name>
    <dbReference type="NCBI Taxonomy" id="2488810"/>
    <lineage>
        <taxon>Bacteria</taxon>
        <taxon>Bacillati</taxon>
        <taxon>Bacillota</taxon>
        <taxon>Clostridia</taxon>
        <taxon>Eubacteriales</taxon>
        <taxon>Oscillospiraceae</taxon>
        <taxon>Ruminiclostridium</taxon>
    </lineage>
</organism>
<feature type="transmembrane region" description="Helical" evidence="1">
    <location>
        <begin position="138"/>
        <end position="158"/>
    </location>
</feature>
<proteinExistence type="predicted"/>